<name>A0A1G2CGP4_9BACT</name>
<comment type="caution">
    <text evidence="1">The sequence shown here is derived from an EMBL/GenBank/DDBJ whole genome shotgun (WGS) entry which is preliminary data.</text>
</comment>
<dbReference type="InterPro" id="IPR014942">
    <property type="entry name" value="AbiEii"/>
</dbReference>
<evidence type="ECO:0000313" key="2">
    <source>
        <dbReference type="Proteomes" id="UP000178348"/>
    </source>
</evidence>
<dbReference type="Gene3D" id="3.10.450.620">
    <property type="entry name" value="JHP933, nucleotidyltransferase-like core domain"/>
    <property type="match status" value="1"/>
</dbReference>
<dbReference type="Proteomes" id="UP000178348">
    <property type="component" value="Unassembled WGS sequence"/>
</dbReference>
<gene>
    <name evidence="1" type="ORF">A2946_02290</name>
</gene>
<protein>
    <recommendedName>
        <fullName evidence="3">Nucleotidyl transferase AbiEii/AbiGii toxin family protein</fullName>
    </recommendedName>
</protein>
<sequence>MSEQIIAILKRKIEDLAAYGELDAETRRNAIKEELQFYILNFIYHHPEYNKWTMYGGSALRIVHGLDRMSVDLDFEISHAITEKFLEELKKETEDHFKNMYGAGADFLTVKITTGRGLLLKFHIGEALSFGHSSKQVHVKIDLNHFVAPKTVIERRPINRDQLSFVILTYNMGALMASKLAAIFLRGTRGVGKATYEEKGRDIYDLLWYMDKKVAPDLDYLKAKDVEEAKDLRTLFDKLTIKMNAVSRENLKQDLLPLFINRTYIENWLANWHESYLRLLNEYKIRTVTTLEAPIEVFHDLMPDNFYFTYKYNTEEGRVVRIVYIISDYWINFGEGDLPIEPDKKLDDKIEFKSNGWSSRPDPQDKLKQYANLFYQKTERYLKKINRIMLGDGIITKIIRTTADNLNPKEQIVLNKSALISCELDDLLK</sequence>
<dbReference type="AlphaFoldDB" id="A0A1G2CGP4"/>
<dbReference type="EMBL" id="MHLB01000061">
    <property type="protein sequence ID" value="OGZ00556.1"/>
    <property type="molecule type" value="Genomic_DNA"/>
</dbReference>
<dbReference type="Pfam" id="PF08843">
    <property type="entry name" value="AbiEii"/>
    <property type="match status" value="1"/>
</dbReference>
<evidence type="ECO:0000313" key="1">
    <source>
        <dbReference type="EMBL" id="OGZ00556.1"/>
    </source>
</evidence>
<evidence type="ECO:0008006" key="3">
    <source>
        <dbReference type="Google" id="ProtNLM"/>
    </source>
</evidence>
<organism evidence="1 2">
    <name type="scientific">Candidatus Liptonbacteria bacterium RIFCSPLOWO2_01_FULL_53_13</name>
    <dbReference type="NCBI Taxonomy" id="1798651"/>
    <lineage>
        <taxon>Bacteria</taxon>
        <taxon>Candidatus Liptoniibacteriota</taxon>
    </lineage>
</organism>
<reference evidence="1 2" key="1">
    <citation type="journal article" date="2016" name="Nat. Commun.">
        <title>Thousands of microbial genomes shed light on interconnected biogeochemical processes in an aquifer system.</title>
        <authorList>
            <person name="Anantharaman K."/>
            <person name="Brown C.T."/>
            <person name="Hug L.A."/>
            <person name="Sharon I."/>
            <person name="Castelle C.J."/>
            <person name="Probst A.J."/>
            <person name="Thomas B.C."/>
            <person name="Singh A."/>
            <person name="Wilkins M.J."/>
            <person name="Karaoz U."/>
            <person name="Brodie E.L."/>
            <person name="Williams K.H."/>
            <person name="Hubbard S.S."/>
            <person name="Banfield J.F."/>
        </authorList>
    </citation>
    <scope>NUCLEOTIDE SEQUENCE [LARGE SCALE GENOMIC DNA]</scope>
</reference>
<proteinExistence type="predicted"/>
<accession>A0A1G2CGP4</accession>